<dbReference type="RefSeq" id="WP_150454298.1">
    <property type="nucleotide sequence ID" value="NZ_VYKI01000007.1"/>
</dbReference>
<gene>
    <name evidence="2" type="ORF">FJU31_08160</name>
</gene>
<evidence type="ECO:0000256" key="1">
    <source>
        <dbReference type="SAM" id="SignalP"/>
    </source>
</evidence>
<reference evidence="2 3" key="1">
    <citation type="journal article" date="2020" name="Antonie Van Leeuwenhoek">
        <title>Stenotrophomonas cyclobalanopsidis sp. nov., isolated from the leaf spot disease of Cyclobalanopsis patelliformis.</title>
        <authorList>
            <person name="Bian D.R."/>
            <person name="Xue H."/>
            <person name="Piao C.G."/>
            <person name="Li Y."/>
        </authorList>
    </citation>
    <scope>NUCLEOTIDE SEQUENCE [LARGE SCALE GENOMIC DNA]</scope>
    <source>
        <strain evidence="2 3">TPQG1-4</strain>
    </source>
</reference>
<sequence length="138" mass="14593">MPRLLPAALLLMLCPLPTLAAGGAADTTPLPPQVKADAEAIAASLLEVQRTDVELSCPKAVENARYGLETMLEVGAKNVAGGYMDAAKFEAMATPMRGLLPQITDANCEGATDAKRDFYQCMSSDYNHVLACAKAHLK</sequence>
<proteinExistence type="predicted"/>
<keyword evidence="1" id="KW-0732">Signal</keyword>
<evidence type="ECO:0000313" key="2">
    <source>
        <dbReference type="EMBL" id="KAA9000307.1"/>
    </source>
</evidence>
<keyword evidence="3" id="KW-1185">Reference proteome</keyword>
<feature type="chain" id="PRO_5047519672" evidence="1">
    <location>
        <begin position="21"/>
        <end position="138"/>
    </location>
</feature>
<evidence type="ECO:0000313" key="3">
    <source>
        <dbReference type="Proteomes" id="UP000326367"/>
    </source>
</evidence>
<comment type="caution">
    <text evidence="2">The sequence shown here is derived from an EMBL/GenBank/DDBJ whole genome shotgun (WGS) entry which is preliminary data.</text>
</comment>
<accession>A0ABQ6T294</accession>
<name>A0ABQ6T294_9GAMM</name>
<organism evidence="2 3">
    <name type="scientific">Stenotrophomonas cyclobalanopsidis</name>
    <dbReference type="NCBI Taxonomy" id="2771362"/>
    <lineage>
        <taxon>Bacteria</taxon>
        <taxon>Pseudomonadati</taxon>
        <taxon>Pseudomonadota</taxon>
        <taxon>Gammaproteobacteria</taxon>
        <taxon>Lysobacterales</taxon>
        <taxon>Lysobacteraceae</taxon>
        <taxon>Stenotrophomonas</taxon>
    </lineage>
</organism>
<dbReference type="EMBL" id="VYKI01000007">
    <property type="protein sequence ID" value="KAA9000307.1"/>
    <property type="molecule type" value="Genomic_DNA"/>
</dbReference>
<dbReference type="Proteomes" id="UP000326367">
    <property type="component" value="Unassembled WGS sequence"/>
</dbReference>
<protein>
    <submittedName>
        <fullName evidence="2">Uncharacterized protein</fullName>
    </submittedName>
</protein>
<feature type="signal peptide" evidence="1">
    <location>
        <begin position="1"/>
        <end position="20"/>
    </location>
</feature>